<dbReference type="GO" id="GO:0005829">
    <property type="term" value="C:cytosol"/>
    <property type="evidence" value="ECO:0007669"/>
    <property type="project" value="TreeGrafter"/>
</dbReference>
<dbReference type="NCBIfam" id="TIGR02188">
    <property type="entry name" value="Ac_CoA_lig_AcsA"/>
    <property type="match status" value="1"/>
</dbReference>
<keyword evidence="10" id="KW-1185">Reference proteome</keyword>
<dbReference type="GO" id="GO:0005524">
    <property type="term" value="F:ATP binding"/>
    <property type="evidence" value="ECO:0007669"/>
    <property type="project" value="UniProtKB-UniRule"/>
</dbReference>
<dbReference type="FunFam" id="3.40.50.12780:FF:000001">
    <property type="entry name" value="Acetyl-coenzyme A synthetase"/>
    <property type="match status" value="1"/>
</dbReference>
<sequence length="657" mass="73013">MLEFEPPQFQGHAHHLTKETYEEMYKESIASPETFFDKMGKNLLHWHQPFTKVKAGGFHQGDVNWFHDGQLNVSYNCVDRHAIATPNKVAIIYEADEPGRAQKITYAELLRKVCQFANTLKKYHVKKGDRVAIYLPNIPEAAVAMLACARIGAIHSVIFAGFSSDAVRDRILDAECAVVITADQGMRGGKVTHLKKIVDAAIEQCPCVKTCIVFQRTGDKSVPFTPERDVWWHEVVDNQRPVCPPEMMKSEDPLFMLYTSGSTGKPKGVVHTQAGYLLGATMTCKYVFDMHPNDVHGCMADVGWITGHTYIVYGPLSNGVATVIFESVPTYPTPSRYWDLVDTHKVTQFYTAPTAIRALRRLGDKHLEGYKLDSIRVLGSVGEPINPEAWLWYHEVVGRKRCMIVDTYWQTETGSIVVTPIPGVTTTKPGSATKPFFGVELGVLDSQTGQELVGNDVEGVLVIKSPFPSIARTVYDNHKRYMDTYLKPYPGFYFAGDGVKRDKDGYYWIQGRVDDVINVSGHRMSTAEVESALILHPLCGEAAVVGVPDDISGEAIVCFCSVKSGYSDITELQQSLRAQVRQNIGPFATPKRVIIVPDLPKTRSGKIMRRILRKVAAKDVTLEDAKTDAGIREKLGDISTLADQSIVKILIETAAKQ</sequence>
<evidence type="ECO:0000256" key="3">
    <source>
        <dbReference type="ARBA" id="ARBA00022741"/>
    </source>
</evidence>
<dbReference type="EC" id="6.2.1.1" evidence="5"/>
<evidence type="ECO:0000259" key="6">
    <source>
        <dbReference type="Pfam" id="PF00501"/>
    </source>
</evidence>
<dbReference type="InterPro" id="IPR000873">
    <property type="entry name" value="AMP-dep_synth/lig_dom"/>
</dbReference>
<dbReference type="InterPro" id="IPR042099">
    <property type="entry name" value="ANL_N_sf"/>
</dbReference>
<dbReference type="CDD" id="cd05966">
    <property type="entry name" value="ACS"/>
    <property type="match status" value="1"/>
</dbReference>
<dbReference type="SUPFAM" id="SSF56801">
    <property type="entry name" value="Acetyl-CoA synthetase-like"/>
    <property type="match status" value="1"/>
</dbReference>
<dbReference type="InterPro" id="IPR011904">
    <property type="entry name" value="Ac_CoA_lig"/>
</dbReference>
<dbReference type="Proteomes" id="UP001210925">
    <property type="component" value="Unassembled WGS sequence"/>
</dbReference>
<evidence type="ECO:0000313" key="10">
    <source>
        <dbReference type="Proteomes" id="UP001210925"/>
    </source>
</evidence>
<evidence type="ECO:0000256" key="4">
    <source>
        <dbReference type="ARBA" id="ARBA00022840"/>
    </source>
</evidence>
<keyword evidence="3 5" id="KW-0547">Nucleotide-binding</keyword>
<dbReference type="NCBIfam" id="NF001208">
    <property type="entry name" value="PRK00174.1"/>
    <property type="match status" value="1"/>
</dbReference>
<keyword evidence="2 5" id="KW-0436">Ligase</keyword>
<dbReference type="InterPro" id="IPR025110">
    <property type="entry name" value="AMP-bd_C"/>
</dbReference>
<dbReference type="PANTHER" id="PTHR24095">
    <property type="entry name" value="ACETYL-COENZYME A SYNTHETASE"/>
    <property type="match status" value="1"/>
</dbReference>
<protein>
    <recommendedName>
        <fullName evidence="5">Acetyl-coenzyme A synthetase</fullName>
        <ecNumber evidence="5">6.2.1.1</ecNumber>
    </recommendedName>
</protein>
<evidence type="ECO:0000256" key="5">
    <source>
        <dbReference type="RuleBase" id="RU361147"/>
    </source>
</evidence>
<dbReference type="InterPro" id="IPR045851">
    <property type="entry name" value="AMP-bd_C_sf"/>
</dbReference>
<dbReference type="Gene3D" id="3.40.50.12780">
    <property type="entry name" value="N-terminal domain of ligase-like"/>
    <property type="match status" value="1"/>
</dbReference>
<feature type="domain" description="Acetyl-coenzyme A synthetase N-terminal" evidence="8">
    <location>
        <begin position="21"/>
        <end position="77"/>
    </location>
</feature>
<dbReference type="Pfam" id="PF00501">
    <property type="entry name" value="AMP-binding"/>
    <property type="match status" value="1"/>
</dbReference>
<dbReference type="Gene3D" id="3.30.300.30">
    <property type="match status" value="1"/>
</dbReference>
<dbReference type="AlphaFoldDB" id="A0AAD5Y1N5"/>
<evidence type="ECO:0000259" key="8">
    <source>
        <dbReference type="Pfam" id="PF16177"/>
    </source>
</evidence>
<dbReference type="PANTHER" id="PTHR24095:SF14">
    <property type="entry name" value="ACETYL-COENZYME A SYNTHETASE 1"/>
    <property type="match status" value="1"/>
</dbReference>
<dbReference type="Pfam" id="PF13193">
    <property type="entry name" value="AMP-binding_C"/>
    <property type="match status" value="1"/>
</dbReference>
<dbReference type="InterPro" id="IPR020845">
    <property type="entry name" value="AMP-binding_CS"/>
</dbReference>
<feature type="domain" description="AMP-dependent synthetase/ligase" evidence="6">
    <location>
        <begin position="79"/>
        <end position="469"/>
    </location>
</feature>
<dbReference type="InterPro" id="IPR032387">
    <property type="entry name" value="ACAS_N"/>
</dbReference>
<accession>A0AAD5Y1N5</accession>
<organism evidence="9 10">
    <name type="scientific">Boothiomyces macroporosus</name>
    <dbReference type="NCBI Taxonomy" id="261099"/>
    <lineage>
        <taxon>Eukaryota</taxon>
        <taxon>Fungi</taxon>
        <taxon>Fungi incertae sedis</taxon>
        <taxon>Chytridiomycota</taxon>
        <taxon>Chytridiomycota incertae sedis</taxon>
        <taxon>Chytridiomycetes</taxon>
        <taxon>Rhizophydiales</taxon>
        <taxon>Terramycetaceae</taxon>
        <taxon>Boothiomyces</taxon>
    </lineage>
</organism>
<dbReference type="GO" id="GO:0019427">
    <property type="term" value="P:acetyl-CoA biosynthetic process from acetate"/>
    <property type="evidence" value="ECO:0007669"/>
    <property type="project" value="InterPro"/>
</dbReference>
<dbReference type="PROSITE" id="PS00455">
    <property type="entry name" value="AMP_BINDING"/>
    <property type="match status" value="1"/>
</dbReference>
<dbReference type="GO" id="GO:0016208">
    <property type="term" value="F:AMP binding"/>
    <property type="evidence" value="ECO:0007669"/>
    <property type="project" value="InterPro"/>
</dbReference>
<comment type="similarity">
    <text evidence="1 5">Belongs to the ATP-dependent AMP-binding enzyme family.</text>
</comment>
<keyword evidence="4 5" id="KW-0067">ATP-binding</keyword>
<evidence type="ECO:0000313" key="9">
    <source>
        <dbReference type="EMBL" id="KAJ3253943.1"/>
    </source>
</evidence>
<dbReference type="EMBL" id="JADGKB010000096">
    <property type="protein sequence ID" value="KAJ3253943.1"/>
    <property type="molecule type" value="Genomic_DNA"/>
</dbReference>
<comment type="catalytic activity">
    <reaction evidence="5">
        <text>acetate + ATP + CoA = acetyl-CoA + AMP + diphosphate</text>
        <dbReference type="Rhea" id="RHEA:23176"/>
        <dbReference type="ChEBI" id="CHEBI:30089"/>
        <dbReference type="ChEBI" id="CHEBI:30616"/>
        <dbReference type="ChEBI" id="CHEBI:33019"/>
        <dbReference type="ChEBI" id="CHEBI:57287"/>
        <dbReference type="ChEBI" id="CHEBI:57288"/>
        <dbReference type="ChEBI" id="CHEBI:456215"/>
        <dbReference type="EC" id="6.2.1.1"/>
    </reaction>
</comment>
<evidence type="ECO:0000256" key="2">
    <source>
        <dbReference type="ARBA" id="ARBA00022598"/>
    </source>
</evidence>
<evidence type="ECO:0000256" key="1">
    <source>
        <dbReference type="ARBA" id="ARBA00006432"/>
    </source>
</evidence>
<reference evidence="9" key="1">
    <citation type="submission" date="2020-05" db="EMBL/GenBank/DDBJ databases">
        <title>Phylogenomic resolution of chytrid fungi.</title>
        <authorList>
            <person name="Stajich J.E."/>
            <person name="Amses K."/>
            <person name="Simmons R."/>
            <person name="Seto K."/>
            <person name="Myers J."/>
            <person name="Bonds A."/>
            <person name="Quandt C.A."/>
            <person name="Barry K."/>
            <person name="Liu P."/>
            <person name="Grigoriev I."/>
            <person name="Longcore J.E."/>
            <person name="James T.Y."/>
        </authorList>
    </citation>
    <scope>NUCLEOTIDE SEQUENCE</scope>
    <source>
        <strain evidence="9">PLAUS21</strain>
    </source>
</reference>
<evidence type="ECO:0000259" key="7">
    <source>
        <dbReference type="Pfam" id="PF13193"/>
    </source>
</evidence>
<dbReference type="Pfam" id="PF16177">
    <property type="entry name" value="ACAS_N"/>
    <property type="match status" value="1"/>
</dbReference>
<feature type="domain" description="AMP-binding enzyme C-terminal" evidence="7">
    <location>
        <begin position="528"/>
        <end position="606"/>
    </location>
</feature>
<gene>
    <name evidence="9" type="primary">ACS1</name>
    <name evidence="9" type="ORF">HK103_007612</name>
</gene>
<name>A0AAD5Y1N5_9FUNG</name>
<comment type="caution">
    <text evidence="9">The sequence shown here is derived from an EMBL/GenBank/DDBJ whole genome shotgun (WGS) entry which is preliminary data.</text>
</comment>
<proteinExistence type="inferred from homology"/>
<dbReference type="GO" id="GO:0003987">
    <property type="term" value="F:acetate-CoA ligase activity"/>
    <property type="evidence" value="ECO:0007669"/>
    <property type="project" value="UniProtKB-UniRule"/>
</dbReference>